<organism evidence="2 3">
    <name type="scientific">Serratia symbiotica</name>
    <dbReference type="NCBI Taxonomy" id="138074"/>
    <lineage>
        <taxon>Bacteria</taxon>
        <taxon>Pseudomonadati</taxon>
        <taxon>Pseudomonadota</taxon>
        <taxon>Gammaproteobacteria</taxon>
        <taxon>Enterobacterales</taxon>
        <taxon>Yersiniaceae</taxon>
        <taxon>Serratia</taxon>
    </lineage>
</organism>
<dbReference type="EMBL" id="CP050855">
    <property type="protein sequence ID" value="QLH62756.1"/>
    <property type="molecule type" value="Genomic_DNA"/>
</dbReference>
<evidence type="ECO:0000313" key="2">
    <source>
        <dbReference type="EMBL" id="QLH62756.1"/>
    </source>
</evidence>
<evidence type="ECO:0000313" key="3">
    <source>
        <dbReference type="Proteomes" id="UP000042738"/>
    </source>
</evidence>
<dbReference type="AlphaFoldDB" id="A0A068ZB07"/>
<dbReference type="GeneID" id="93736281"/>
<protein>
    <submittedName>
        <fullName evidence="2">BRCT domain-containing protein</fullName>
    </submittedName>
</protein>
<dbReference type="Proteomes" id="UP000042738">
    <property type="component" value="Chromosome"/>
</dbReference>
<dbReference type="SUPFAM" id="SSF52113">
    <property type="entry name" value="BRCT domain"/>
    <property type="match status" value="1"/>
</dbReference>
<evidence type="ECO:0000259" key="1">
    <source>
        <dbReference type="SMART" id="SM00292"/>
    </source>
</evidence>
<reference evidence="2 3" key="1">
    <citation type="journal article" date="2014" name="Genome Announc.">
        <title>Whole-Genome Sequence of Serratia symbiotica Strain CWBI-2.3T, a Free-Living Symbiont of the Black Bean Aphid Aphis fabae.</title>
        <authorList>
            <person name="Foray V."/>
            <person name="Grigorescu A.S."/>
            <person name="Sabri A."/>
            <person name="Haubruge E."/>
            <person name="Lognay G."/>
            <person name="Francis F."/>
            <person name="Fauconnier M.L."/>
            <person name="Hance T."/>
            <person name="Thonart P."/>
        </authorList>
    </citation>
    <scope>NUCLEOTIDE SEQUENCE [LARGE SCALE GENOMIC DNA]</scope>
    <source>
        <strain evidence="2">CWBI-2.3</strain>
    </source>
</reference>
<dbReference type="CDD" id="cd00027">
    <property type="entry name" value="BRCT"/>
    <property type="match status" value="1"/>
</dbReference>
<dbReference type="InterPro" id="IPR036420">
    <property type="entry name" value="BRCT_dom_sf"/>
</dbReference>
<name>A0A068ZB07_9GAMM</name>
<accession>A0A068ZB07</accession>
<proteinExistence type="predicted"/>
<sequence>METIYFVYISADKKVAAYAVNNPSHSERYVQGFSPSESGYRAFRKDRFIKSFERFDDAKKHADLIAPTIDASQYIFPEKRHDSLRKYDAPVFDGEFEIYFTGFKKADKDRLIERAKLAGMIVRSEVTVNLHLLCYGYNAGTKKMELARMKGTIVLNEDELLSLIETGEIPDIYS</sequence>
<gene>
    <name evidence="2" type="ORF">SYMBAF_07090</name>
</gene>
<dbReference type="Gene3D" id="3.40.50.10190">
    <property type="entry name" value="BRCT domain"/>
    <property type="match status" value="1"/>
</dbReference>
<dbReference type="RefSeq" id="WP_040265715.1">
    <property type="nucleotide sequence ID" value="NZ_CP050855.1"/>
</dbReference>
<feature type="domain" description="BRCT" evidence="1">
    <location>
        <begin position="89"/>
        <end position="167"/>
    </location>
</feature>
<dbReference type="STRING" id="138074.SYMBAF_50164"/>
<dbReference type="InterPro" id="IPR001357">
    <property type="entry name" value="BRCT_dom"/>
</dbReference>
<dbReference type="SMART" id="SM00292">
    <property type="entry name" value="BRCT"/>
    <property type="match status" value="1"/>
</dbReference>